<dbReference type="Pfam" id="PF00743">
    <property type="entry name" value="FMO-like"/>
    <property type="match status" value="1"/>
</dbReference>
<evidence type="ECO:0000256" key="2">
    <source>
        <dbReference type="ARBA" id="ARBA00022827"/>
    </source>
</evidence>
<dbReference type="VEuPathDB" id="FungiDB:FOZG_15362"/>
<dbReference type="GO" id="GO:0050661">
    <property type="term" value="F:NADP binding"/>
    <property type="evidence" value="ECO:0007669"/>
    <property type="project" value="InterPro"/>
</dbReference>
<dbReference type="VEuPathDB" id="FungiDB:FOMG_09485"/>
<keyword evidence="4" id="KW-0560">Oxidoreductase</keyword>
<evidence type="ECO:0000256" key="3">
    <source>
        <dbReference type="ARBA" id="ARBA00022857"/>
    </source>
</evidence>
<dbReference type="AlphaFoldDB" id="A0A420MSI5"/>
<protein>
    <submittedName>
        <fullName evidence="5">2-oxo-Delta(3)-4,5, 5-trimethylcyclopentenylacetyl-CoA monooxygenase</fullName>
    </submittedName>
</protein>
<dbReference type="InterPro" id="IPR036188">
    <property type="entry name" value="FAD/NAD-bd_sf"/>
</dbReference>
<gene>
    <name evidence="5" type="ORF">BFJ69_g11404</name>
</gene>
<evidence type="ECO:0000256" key="1">
    <source>
        <dbReference type="ARBA" id="ARBA00022630"/>
    </source>
</evidence>
<dbReference type="InterPro" id="IPR050775">
    <property type="entry name" value="FAD-binding_Monooxygenases"/>
</dbReference>
<organism evidence="5 6">
    <name type="scientific">Fusarium oxysporum</name>
    <name type="common">Fusarium vascular wilt</name>
    <dbReference type="NCBI Taxonomy" id="5507"/>
    <lineage>
        <taxon>Eukaryota</taxon>
        <taxon>Fungi</taxon>
        <taxon>Dikarya</taxon>
        <taxon>Ascomycota</taxon>
        <taxon>Pezizomycotina</taxon>
        <taxon>Sordariomycetes</taxon>
        <taxon>Hypocreomycetidae</taxon>
        <taxon>Hypocreales</taxon>
        <taxon>Nectriaceae</taxon>
        <taxon>Fusarium</taxon>
        <taxon>Fusarium oxysporum species complex</taxon>
    </lineage>
</organism>
<dbReference type="Proteomes" id="UP000285084">
    <property type="component" value="Unassembled WGS sequence"/>
</dbReference>
<evidence type="ECO:0000313" key="6">
    <source>
        <dbReference type="Proteomes" id="UP000285084"/>
    </source>
</evidence>
<reference evidence="5 6" key="1">
    <citation type="journal article" date="2018" name="Sci. Rep.">
        <title>Characterisation of pathogen-specific regions and novel effector candidates in Fusarium oxysporum f. sp. cepae.</title>
        <authorList>
            <person name="Armitage A.D."/>
            <person name="Taylor A."/>
            <person name="Sobczyk M.K."/>
            <person name="Baxter L."/>
            <person name="Greenfield B.P."/>
            <person name="Bates H.J."/>
            <person name="Wilson F."/>
            <person name="Jackson A.C."/>
            <person name="Ott S."/>
            <person name="Harrison R.J."/>
            <person name="Clarkson J.P."/>
        </authorList>
    </citation>
    <scope>NUCLEOTIDE SEQUENCE [LARGE SCALE GENOMIC DNA]</scope>
    <source>
        <strain evidence="5 6">Fo_A13</strain>
    </source>
</reference>
<dbReference type="VEuPathDB" id="FungiDB:HZS61_010918"/>
<accession>A0A420MSI5</accession>
<dbReference type="PANTHER" id="PTHR43098">
    <property type="entry name" value="L-ORNITHINE N(5)-MONOOXYGENASE-RELATED"/>
    <property type="match status" value="1"/>
</dbReference>
<dbReference type="Gene3D" id="3.50.50.60">
    <property type="entry name" value="FAD/NAD(P)-binding domain"/>
    <property type="match status" value="2"/>
</dbReference>
<keyword evidence="5" id="KW-0503">Monooxygenase</keyword>
<dbReference type="SUPFAM" id="SSF51905">
    <property type="entry name" value="FAD/NAD(P)-binding domain"/>
    <property type="match status" value="3"/>
</dbReference>
<dbReference type="VEuPathDB" id="FungiDB:FOC4_g10005533"/>
<dbReference type="VEuPathDB" id="FungiDB:FOIG_11507"/>
<dbReference type="GO" id="GO:0050660">
    <property type="term" value="F:flavin adenine dinucleotide binding"/>
    <property type="evidence" value="ECO:0007669"/>
    <property type="project" value="InterPro"/>
</dbReference>
<dbReference type="InterPro" id="IPR020946">
    <property type="entry name" value="Flavin_mOase-like"/>
</dbReference>
<dbReference type="VEuPathDB" id="FungiDB:FOXG_02608"/>
<proteinExistence type="predicted"/>
<keyword evidence="2" id="KW-0274">FAD</keyword>
<dbReference type="EMBL" id="MRCX01000124">
    <property type="protein sequence ID" value="RKK70908.1"/>
    <property type="molecule type" value="Genomic_DNA"/>
</dbReference>
<keyword evidence="1" id="KW-0285">Flavoprotein</keyword>
<sequence>MSSDTIDETYNVLIVGAGMSGICALHSIRTKFPDWRIRVLDSAPSVGGTWYWNRYPGARFDSESLSYTFSFDQKLLDEWHWKERFSAQPDTLAYINFVADRLDLRRDIQLNTRIVSARWSDDDSRRWIFVDETGRSYSARFFVSCLGFLSNPTLPAIPGIQNFGGQAFHTSRWPTDISHRDMVAGKRVGIIGTGATGIQTITALAKIPELKSLTVFQKQAMWAAPLRNTPISEEDMIQERKKYPEIFKLRGESPTGFIHSPDKRKSSEATPEERRELWESLYNKPGMGKWLSAFSDTYTDREANNLYSAFMADKIRARVNDPEIAEKLIPKDHGFGLARVPLESGYYEVYNQSNIHLADISVNGIERITPTGITLEDGTKYELDVLIYATGFNAITGAFVNVDFRGRDGIPLMARSGEAEADRAAWLDFLPQTFLGMTIPKFPNMFMVLGPHQPFGNATPNIEHAVKVVTSMLETCYKKGITYVEATEEAADYWNDHVVKGSEGALLNEVDSWMTGINRNAGRVKRSVIRYAGSALEYQRQCRMAKESGWEGLVMLKGQSATQTANPNRILAKI</sequence>
<name>A0A420MSI5_FUSOX</name>
<dbReference type="VEuPathDB" id="FungiDB:FOC1_g10005658"/>
<keyword evidence="3" id="KW-0521">NADP</keyword>
<comment type="caution">
    <text evidence="5">The sequence shown here is derived from an EMBL/GenBank/DDBJ whole genome shotgun (WGS) entry which is preliminary data.</text>
</comment>
<evidence type="ECO:0000313" key="5">
    <source>
        <dbReference type="EMBL" id="RKK70908.1"/>
    </source>
</evidence>
<evidence type="ECO:0000256" key="4">
    <source>
        <dbReference type="ARBA" id="ARBA00023002"/>
    </source>
</evidence>
<dbReference type="PANTHER" id="PTHR43098:SF5">
    <property type="entry name" value="DUAL-FUNCTIONAL MONOOXYGENASE_METHYLTRANSFERASE PSOF"/>
    <property type="match status" value="1"/>
</dbReference>
<dbReference type="GO" id="GO:0004499">
    <property type="term" value="F:N,N-dimethylaniline monooxygenase activity"/>
    <property type="evidence" value="ECO:0007669"/>
    <property type="project" value="InterPro"/>
</dbReference>